<protein>
    <submittedName>
        <fullName evidence="3">Uncharacterized protein LOC113848521</fullName>
    </submittedName>
</protein>
<proteinExistence type="predicted"/>
<reference evidence="2" key="1">
    <citation type="journal article" date="2019" name="Toxins">
        <title>Detection of Abrin-Like and Prepropulchellin-Like Toxin Genes and Transcripts Using Whole Genome Sequencing and Full-Length Transcript Sequencing of Abrus precatorius.</title>
        <authorList>
            <person name="Hovde B.T."/>
            <person name="Daligault H.E."/>
            <person name="Hanschen E.R."/>
            <person name="Kunde Y.A."/>
            <person name="Johnson M.B."/>
            <person name="Starkenburg S.R."/>
            <person name="Johnson S.L."/>
        </authorList>
    </citation>
    <scope>NUCLEOTIDE SEQUENCE [LARGE SCALE GENOMIC DNA]</scope>
</reference>
<dbReference type="KEGG" id="aprc:113848521"/>
<dbReference type="OrthoDB" id="1927611at2759"/>
<dbReference type="GeneID" id="113848521"/>
<reference evidence="3" key="2">
    <citation type="submission" date="2025-08" db="UniProtKB">
        <authorList>
            <consortium name="RefSeq"/>
        </authorList>
    </citation>
    <scope>IDENTIFICATION</scope>
    <source>
        <tissue evidence="3">Young leaves</tissue>
    </source>
</reference>
<feature type="coiled-coil region" evidence="1">
    <location>
        <begin position="112"/>
        <end position="193"/>
    </location>
</feature>
<dbReference type="Gene3D" id="1.20.1480.30">
    <property type="entry name" value="Designed four-helix bundle protein"/>
    <property type="match status" value="1"/>
</dbReference>
<dbReference type="AlphaFoldDB" id="A0A8B8JR23"/>
<name>A0A8B8JR23_ABRPR</name>
<accession>A0A8B8JR23</accession>
<evidence type="ECO:0000256" key="1">
    <source>
        <dbReference type="SAM" id="Coils"/>
    </source>
</evidence>
<evidence type="ECO:0000313" key="2">
    <source>
        <dbReference type="Proteomes" id="UP000694853"/>
    </source>
</evidence>
<gene>
    <name evidence="3" type="primary">LOC113848521</name>
</gene>
<dbReference type="RefSeq" id="XP_027333895.1">
    <property type="nucleotide sequence ID" value="XM_027478094.1"/>
</dbReference>
<dbReference type="PANTHER" id="PTHR33735">
    <property type="entry name" value="EXPRESSED PROTEIN"/>
    <property type="match status" value="1"/>
</dbReference>
<keyword evidence="2" id="KW-1185">Reference proteome</keyword>
<dbReference type="Proteomes" id="UP000694853">
    <property type="component" value="Unplaced"/>
</dbReference>
<dbReference type="PANTHER" id="PTHR33735:SF14">
    <property type="entry name" value="PHAGE CAPSID SCAFFOLDING PROTEIN (GPO) SERINE PEPTIDASE"/>
    <property type="match status" value="1"/>
</dbReference>
<sequence>MANTICTQKSTCLAIETLCQTSKVDHFIHHHRFNFKIKYNRFSVPEQNLDSRFHKNATRKMNIAVHASVPPGDPLPVDPASPGHWKVWIIGTIITILMSFTRGKWGPLLQLKEKIQTTIDEAEQVADIVEEVAEEVEKVAEGVVKHLPEGKLHDAVESVEKVAEDIDKHAQNAEDVLEKVENVEKEVESFIESTARREKNTAFTTDSKDQK</sequence>
<organism evidence="2 3">
    <name type="scientific">Abrus precatorius</name>
    <name type="common">Indian licorice</name>
    <name type="synonym">Glycine abrus</name>
    <dbReference type="NCBI Taxonomy" id="3816"/>
    <lineage>
        <taxon>Eukaryota</taxon>
        <taxon>Viridiplantae</taxon>
        <taxon>Streptophyta</taxon>
        <taxon>Embryophyta</taxon>
        <taxon>Tracheophyta</taxon>
        <taxon>Spermatophyta</taxon>
        <taxon>Magnoliopsida</taxon>
        <taxon>eudicotyledons</taxon>
        <taxon>Gunneridae</taxon>
        <taxon>Pentapetalae</taxon>
        <taxon>rosids</taxon>
        <taxon>fabids</taxon>
        <taxon>Fabales</taxon>
        <taxon>Fabaceae</taxon>
        <taxon>Papilionoideae</taxon>
        <taxon>50 kb inversion clade</taxon>
        <taxon>NPAAA clade</taxon>
        <taxon>indigoferoid/millettioid clade</taxon>
        <taxon>Abreae</taxon>
        <taxon>Abrus</taxon>
    </lineage>
</organism>
<keyword evidence="1" id="KW-0175">Coiled coil</keyword>
<evidence type="ECO:0000313" key="3">
    <source>
        <dbReference type="RefSeq" id="XP_027333895.1"/>
    </source>
</evidence>